<dbReference type="Proteomes" id="UP001377168">
    <property type="component" value="Unassembled WGS sequence"/>
</dbReference>
<reference evidence="1" key="1">
    <citation type="submission" date="2024-03" db="EMBL/GenBank/DDBJ databases">
        <title>Novel Streptomyces species of biotechnological and ecological value are a feature of Machair soil.</title>
        <authorList>
            <person name="Prole J.R."/>
            <person name="Goodfellow M."/>
            <person name="Allenby N."/>
            <person name="Ward A.C."/>
        </authorList>
    </citation>
    <scope>NUCLEOTIDE SEQUENCE</scope>
    <source>
        <strain evidence="1">MS2.AVA.5</strain>
    </source>
</reference>
<accession>A0ACC6PYU0</accession>
<protein>
    <submittedName>
        <fullName evidence="1">VOC family protein</fullName>
    </submittedName>
</protein>
<keyword evidence="2" id="KW-1185">Reference proteome</keyword>
<proteinExistence type="predicted"/>
<organism evidence="1 2">
    <name type="scientific">Streptomyces achmelvichensis</name>
    <dbReference type="NCBI Taxonomy" id="3134111"/>
    <lineage>
        <taxon>Bacteria</taxon>
        <taxon>Bacillati</taxon>
        <taxon>Actinomycetota</taxon>
        <taxon>Actinomycetes</taxon>
        <taxon>Kitasatosporales</taxon>
        <taxon>Streptomycetaceae</taxon>
        <taxon>Streptomyces</taxon>
    </lineage>
</organism>
<gene>
    <name evidence="1" type="ORF">WKI67_24975</name>
</gene>
<sequence length="154" mass="16167">MSTADVSSEAGGVSRAQGIDMMLEVILVPVSDLERATEFYLRLGWRRDDNTPPGVEQFTPPGSGCSVVFGEGLTSAAPGSAGGFLVVPDIEAAREALVADGIEVGEIFHVTPDGPVPGRDPDGGSYVTRAFFSDPDGNSWMLQEITTRLPGRLG</sequence>
<name>A0ACC6PYU0_9ACTN</name>
<evidence type="ECO:0000313" key="1">
    <source>
        <dbReference type="EMBL" id="MEJ8636620.1"/>
    </source>
</evidence>
<evidence type="ECO:0000313" key="2">
    <source>
        <dbReference type="Proteomes" id="UP001377168"/>
    </source>
</evidence>
<comment type="caution">
    <text evidence="1">The sequence shown here is derived from an EMBL/GenBank/DDBJ whole genome shotgun (WGS) entry which is preliminary data.</text>
</comment>
<dbReference type="EMBL" id="JBBKAJ010000022">
    <property type="protein sequence ID" value="MEJ8636620.1"/>
    <property type="molecule type" value="Genomic_DNA"/>
</dbReference>